<reference evidence="4" key="1">
    <citation type="submission" date="2021-01" db="EMBL/GenBank/DDBJ databases">
        <authorList>
            <consortium name="Genoscope - CEA"/>
            <person name="William W."/>
        </authorList>
    </citation>
    <scope>NUCLEOTIDE SEQUENCE</scope>
</reference>
<feature type="region of interest" description="Disordered" evidence="3">
    <location>
        <begin position="1"/>
        <end position="28"/>
    </location>
</feature>
<feature type="compositionally biased region" description="Polar residues" evidence="3">
    <location>
        <begin position="8"/>
        <end position="18"/>
    </location>
</feature>
<comment type="catalytic activity">
    <reaction evidence="1">
        <text>[protein]-peptidylproline (omega=180) = [protein]-peptidylproline (omega=0)</text>
        <dbReference type="Rhea" id="RHEA:16237"/>
        <dbReference type="Rhea" id="RHEA-COMP:10747"/>
        <dbReference type="Rhea" id="RHEA-COMP:10748"/>
        <dbReference type="ChEBI" id="CHEBI:83833"/>
        <dbReference type="ChEBI" id="CHEBI:83834"/>
        <dbReference type="EC" id="5.2.1.8"/>
    </reaction>
</comment>
<organism evidence="4 5">
    <name type="scientific">Paramecium sonneborni</name>
    <dbReference type="NCBI Taxonomy" id="65129"/>
    <lineage>
        <taxon>Eukaryota</taxon>
        <taxon>Sar</taxon>
        <taxon>Alveolata</taxon>
        <taxon>Ciliophora</taxon>
        <taxon>Intramacronucleata</taxon>
        <taxon>Oligohymenophorea</taxon>
        <taxon>Peniculida</taxon>
        <taxon>Parameciidae</taxon>
        <taxon>Paramecium</taxon>
    </lineage>
</organism>
<evidence type="ECO:0000313" key="5">
    <source>
        <dbReference type="Proteomes" id="UP000692954"/>
    </source>
</evidence>
<evidence type="ECO:0000256" key="1">
    <source>
        <dbReference type="ARBA" id="ARBA00000971"/>
    </source>
</evidence>
<evidence type="ECO:0000313" key="4">
    <source>
        <dbReference type="EMBL" id="CAD8106383.1"/>
    </source>
</evidence>
<dbReference type="EMBL" id="CAJJDN010000086">
    <property type="protein sequence ID" value="CAD8106383.1"/>
    <property type="molecule type" value="Genomic_DNA"/>
</dbReference>
<dbReference type="Pfam" id="PF13181">
    <property type="entry name" value="TPR_8"/>
    <property type="match status" value="1"/>
</dbReference>
<feature type="repeat" description="TPR" evidence="2">
    <location>
        <begin position="122"/>
        <end position="155"/>
    </location>
</feature>
<dbReference type="OrthoDB" id="313235at2759"/>
<keyword evidence="5" id="KW-1185">Reference proteome</keyword>
<dbReference type="Proteomes" id="UP000692954">
    <property type="component" value="Unassembled WGS sequence"/>
</dbReference>
<dbReference type="Pfam" id="PF00515">
    <property type="entry name" value="TPR_1"/>
    <property type="match status" value="1"/>
</dbReference>
<dbReference type="PANTHER" id="PTHR46512">
    <property type="entry name" value="PEPTIDYLPROLYL ISOMERASE"/>
    <property type="match status" value="1"/>
</dbReference>
<protein>
    <submittedName>
        <fullName evidence="4">Uncharacterized protein</fullName>
    </submittedName>
</protein>
<evidence type="ECO:0000256" key="2">
    <source>
        <dbReference type="PROSITE-ProRule" id="PRU00339"/>
    </source>
</evidence>
<evidence type="ECO:0000256" key="3">
    <source>
        <dbReference type="SAM" id="MobiDB-lite"/>
    </source>
</evidence>
<sequence length="225" mass="26502">MSDHEDQQNVQQEETASNPPKFEDYSDIDKTQIPSFEKNAGTECFKKGDYFEAIRHYSKAVMAYQFLIQDGVVNDPEEMKKITQEIYLPCSLNLSLCYIKQKEYQMGKDFANKALEVEANNLKGLYRRGICLMNLQEFKAAGEDFKRVLDIEPNNEDAKQAWEQLLKKKEQIKQRQKAISEKMLNSLNYEDKIETQKKNVKKNWFKEKYDWLKSILCVRKKGKIN</sequence>
<dbReference type="PROSITE" id="PS50005">
    <property type="entry name" value="TPR"/>
    <property type="match status" value="1"/>
</dbReference>
<gene>
    <name evidence="4" type="ORF">PSON_ATCC_30995.1.T0860180</name>
</gene>
<comment type="caution">
    <text evidence="4">The sequence shown here is derived from an EMBL/GenBank/DDBJ whole genome shotgun (WGS) entry which is preliminary data.</text>
</comment>
<keyword evidence="2" id="KW-0802">TPR repeat</keyword>
<dbReference type="InterPro" id="IPR050754">
    <property type="entry name" value="FKBP4/5/8-like"/>
</dbReference>
<name>A0A8S1PUZ4_9CILI</name>
<proteinExistence type="predicted"/>
<dbReference type="InterPro" id="IPR019734">
    <property type="entry name" value="TPR_rpt"/>
</dbReference>
<dbReference type="GO" id="GO:0003755">
    <property type="term" value="F:peptidyl-prolyl cis-trans isomerase activity"/>
    <property type="evidence" value="ECO:0007669"/>
    <property type="project" value="UniProtKB-EC"/>
</dbReference>
<accession>A0A8S1PUZ4</accession>
<dbReference type="PANTHER" id="PTHR46512:SF9">
    <property type="entry name" value="PEPTIDYLPROLYL ISOMERASE"/>
    <property type="match status" value="1"/>
</dbReference>
<dbReference type="SMART" id="SM00028">
    <property type="entry name" value="TPR"/>
    <property type="match status" value="3"/>
</dbReference>
<dbReference type="AlphaFoldDB" id="A0A8S1PUZ4"/>